<keyword evidence="1" id="KW-0472">Membrane</keyword>
<dbReference type="Proteomes" id="UP000250140">
    <property type="component" value="Unassembled WGS sequence"/>
</dbReference>
<dbReference type="AlphaFoldDB" id="A0A8E2EZS4"/>
<dbReference type="OrthoDB" id="5355526at2759"/>
<evidence type="ECO:0000256" key="1">
    <source>
        <dbReference type="SAM" id="Phobius"/>
    </source>
</evidence>
<feature type="non-terminal residue" evidence="2">
    <location>
        <position position="1"/>
    </location>
</feature>
<reference evidence="2 3" key="1">
    <citation type="journal article" date="2016" name="Nat. Commun.">
        <title>Ectomycorrhizal ecology is imprinted in the genome of the dominant symbiotic fungus Cenococcum geophilum.</title>
        <authorList>
            <consortium name="DOE Joint Genome Institute"/>
            <person name="Peter M."/>
            <person name="Kohler A."/>
            <person name="Ohm R.A."/>
            <person name="Kuo A."/>
            <person name="Krutzmann J."/>
            <person name="Morin E."/>
            <person name="Arend M."/>
            <person name="Barry K.W."/>
            <person name="Binder M."/>
            <person name="Choi C."/>
            <person name="Clum A."/>
            <person name="Copeland A."/>
            <person name="Grisel N."/>
            <person name="Haridas S."/>
            <person name="Kipfer T."/>
            <person name="LaButti K."/>
            <person name="Lindquist E."/>
            <person name="Lipzen A."/>
            <person name="Maire R."/>
            <person name="Meier B."/>
            <person name="Mihaltcheva S."/>
            <person name="Molinier V."/>
            <person name="Murat C."/>
            <person name="Poggeler S."/>
            <person name="Quandt C.A."/>
            <person name="Sperisen C."/>
            <person name="Tritt A."/>
            <person name="Tisserant E."/>
            <person name="Crous P.W."/>
            <person name="Henrissat B."/>
            <person name="Nehls U."/>
            <person name="Egli S."/>
            <person name="Spatafora J.W."/>
            <person name="Grigoriev I.V."/>
            <person name="Martin F.M."/>
        </authorList>
    </citation>
    <scope>NUCLEOTIDE SEQUENCE [LARGE SCALE GENOMIC DNA]</scope>
    <source>
        <strain evidence="2 3">CBS 207.34</strain>
    </source>
</reference>
<proteinExistence type="predicted"/>
<accession>A0A8E2EZS4</accession>
<keyword evidence="1" id="KW-0812">Transmembrane</keyword>
<name>A0A8E2EZS4_9PEZI</name>
<evidence type="ECO:0000313" key="3">
    <source>
        <dbReference type="Proteomes" id="UP000250140"/>
    </source>
</evidence>
<evidence type="ECO:0000313" key="2">
    <source>
        <dbReference type="EMBL" id="OCL07917.1"/>
    </source>
</evidence>
<keyword evidence="1" id="KW-1133">Transmembrane helix</keyword>
<feature type="transmembrane region" description="Helical" evidence="1">
    <location>
        <begin position="131"/>
        <end position="150"/>
    </location>
</feature>
<protein>
    <submittedName>
        <fullName evidence="2">Uncharacterized protein</fullName>
    </submittedName>
</protein>
<dbReference type="EMBL" id="KV749758">
    <property type="protein sequence ID" value="OCL07917.1"/>
    <property type="molecule type" value="Genomic_DNA"/>
</dbReference>
<sequence>RTPSIRFVHFELLRNNLVNVRKGRPMPDSPEYIPYPANIGTDPPIAGNILTHLFECPYDADTVLFLANRIPKKRKNELRICEIARCAEGWGLYLVPGIDWTRVCVVGLVFLAISLLFGIIWSVCRKNVSEGFQVTSCLMVLITFCAGTLHGRI</sequence>
<keyword evidence="3" id="KW-1185">Reference proteome</keyword>
<gene>
    <name evidence="2" type="ORF">AOQ84DRAFT_408026</name>
</gene>
<feature type="transmembrane region" description="Helical" evidence="1">
    <location>
        <begin position="100"/>
        <end position="124"/>
    </location>
</feature>
<organism evidence="2 3">
    <name type="scientific">Glonium stellatum</name>
    <dbReference type="NCBI Taxonomy" id="574774"/>
    <lineage>
        <taxon>Eukaryota</taxon>
        <taxon>Fungi</taxon>
        <taxon>Dikarya</taxon>
        <taxon>Ascomycota</taxon>
        <taxon>Pezizomycotina</taxon>
        <taxon>Dothideomycetes</taxon>
        <taxon>Pleosporomycetidae</taxon>
        <taxon>Gloniales</taxon>
        <taxon>Gloniaceae</taxon>
        <taxon>Glonium</taxon>
    </lineage>
</organism>